<accession>A0A4D9DEX9</accession>
<feature type="region of interest" description="Disordered" evidence="1">
    <location>
        <begin position="36"/>
        <end position="175"/>
    </location>
</feature>
<dbReference type="PANTHER" id="PTHR15964:SF0">
    <property type="entry name" value="APOLIPOPROTEIN B RECEPTOR"/>
    <property type="match status" value="1"/>
</dbReference>
<dbReference type="AlphaFoldDB" id="A0A4D9DEX9"/>
<evidence type="ECO:0000313" key="3">
    <source>
        <dbReference type="Proteomes" id="UP000297703"/>
    </source>
</evidence>
<dbReference type="Proteomes" id="UP000297703">
    <property type="component" value="Unassembled WGS sequence"/>
</dbReference>
<reference evidence="2 3" key="2">
    <citation type="submission" date="2019-04" db="EMBL/GenBank/DDBJ databases">
        <title>The genome sequence of big-headed turtle.</title>
        <authorList>
            <person name="Gong S."/>
        </authorList>
    </citation>
    <scope>NUCLEOTIDE SEQUENCE [LARGE SCALE GENOMIC DNA]</scope>
    <source>
        <strain evidence="2">DO16091913</strain>
        <tissue evidence="2">Muscle</tissue>
    </source>
</reference>
<dbReference type="GO" id="GO:0004812">
    <property type="term" value="F:aminoacyl-tRNA ligase activity"/>
    <property type="evidence" value="ECO:0007669"/>
    <property type="project" value="UniProtKB-KW"/>
</dbReference>
<dbReference type="PANTHER" id="PTHR15964">
    <property type="entry name" value="APOLIPOPROTEIN B48 RECEPTOR"/>
    <property type="match status" value="1"/>
</dbReference>
<evidence type="ECO:0000313" key="2">
    <source>
        <dbReference type="EMBL" id="TFJ96105.1"/>
    </source>
</evidence>
<proteinExistence type="predicted"/>
<keyword evidence="2" id="KW-0030">Aminoacyl-tRNA synthetase</keyword>
<dbReference type="OrthoDB" id="9908743at2759"/>
<organism evidence="2 3">
    <name type="scientific">Platysternon megacephalum</name>
    <name type="common">big-headed turtle</name>
    <dbReference type="NCBI Taxonomy" id="55544"/>
    <lineage>
        <taxon>Eukaryota</taxon>
        <taxon>Metazoa</taxon>
        <taxon>Chordata</taxon>
        <taxon>Craniata</taxon>
        <taxon>Vertebrata</taxon>
        <taxon>Euteleostomi</taxon>
        <taxon>Archelosauria</taxon>
        <taxon>Testudinata</taxon>
        <taxon>Testudines</taxon>
        <taxon>Cryptodira</taxon>
        <taxon>Durocryptodira</taxon>
        <taxon>Testudinoidea</taxon>
        <taxon>Platysternidae</taxon>
        <taxon>Platysternon</taxon>
    </lineage>
</organism>
<keyword evidence="3" id="KW-1185">Reference proteome</keyword>
<dbReference type="InterPro" id="IPR026158">
    <property type="entry name" value="ApolipoprotB_rcpt"/>
</dbReference>
<protein>
    <submittedName>
        <fullName evidence="2">Prolyl-tRNA synthetase</fullName>
    </submittedName>
</protein>
<feature type="compositionally biased region" description="Basic and acidic residues" evidence="1">
    <location>
        <begin position="37"/>
        <end position="54"/>
    </location>
</feature>
<sequence>MELLQQHLPGLHRVLRGALDYVSTFSTYLFGDQAHPGAEDHGKSREMDSPDRPKGVPTGGYGEGDPEHYGEEVLGGQHEDTGRLAPQVPPDTQDPAPQEGHTVLRGSGACMGSDTDPDIPHPLWSWPGAVNLEPSSGEPTAPGGRAPPPSPSLSRESGPPARPPASEEGFGLAHPNMMAELKFRLRRPPPQ</sequence>
<keyword evidence="2" id="KW-0436">Ligase</keyword>
<feature type="compositionally biased region" description="Basic and acidic residues" evidence="1">
    <location>
        <begin position="65"/>
        <end position="82"/>
    </location>
</feature>
<dbReference type="EMBL" id="QXTE01000791">
    <property type="protein sequence ID" value="TFJ96105.1"/>
    <property type="molecule type" value="Genomic_DNA"/>
</dbReference>
<evidence type="ECO:0000256" key="1">
    <source>
        <dbReference type="SAM" id="MobiDB-lite"/>
    </source>
</evidence>
<reference evidence="2 3" key="1">
    <citation type="submission" date="2019-04" db="EMBL/GenBank/DDBJ databases">
        <title>Draft genome of the big-headed turtle Platysternon megacephalum.</title>
        <authorList>
            <person name="Gong S."/>
        </authorList>
    </citation>
    <scope>NUCLEOTIDE SEQUENCE [LARGE SCALE GENOMIC DNA]</scope>
    <source>
        <strain evidence="2">DO16091913</strain>
        <tissue evidence="2">Muscle</tissue>
    </source>
</reference>
<dbReference type="GO" id="GO:0006869">
    <property type="term" value="P:lipid transport"/>
    <property type="evidence" value="ECO:0007669"/>
    <property type="project" value="InterPro"/>
</dbReference>
<name>A0A4D9DEX9_9SAUR</name>
<comment type="caution">
    <text evidence="2">The sequence shown here is derived from an EMBL/GenBank/DDBJ whole genome shotgun (WGS) entry which is preliminary data.</text>
</comment>
<dbReference type="GO" id="GO:0030228">
    <property type="term" value="F:lipoprotein particle receptor activity"/>
    <property type="evidence" value="ECO:0007669"/>
    <property type="project" value="InterPro"/>
</dbReference>
<gene>
    <name evidence="2" type="ORF">DR999_PMT22128</name>
</gene>